<dbReference type="Proteomes" id="UP000002630">
    <property type="component" value="Linkage Group LG12"/>
</dbReference>
<dbReference type="AlphaFoldDB" id="D7FK84"/>
<evidence type="ECO:0000256" key="1">
    <source>
        <dbReference type="SAM" id="MobiDB-lite"/>
    </source>
</evidence>
<dbReference type="EMBL" id="FN649737">
    <property type="protein sequence ID" value="CBJ29289.1"/>
    <property type="molecule type" value="Genomic_DNA"/>
</dbReference>
<name>D7FK84_ECTSI</name>
<feature type="compositionally biased region" description="Low complexity" evidence="1">
    <location>
        <begin position="247"/>
        <end position="260"/>
    </location>
</feature>
<feature type="region of interest" description="Disordered" evidence="1">
    <location>
        <begin position="279"/>
        <end position="319"/>
    </location>
</feature>
<feature type="compositionally biased region" description="Low complexity" evidence="1">
    <location>
        <begin position="305"/>
        <end position="319"/>
    </location>
</feature>
<organism evidence="2 3">
    <name type="scientific">Ectocarpus siliculosus</name>
    <name type="common">Brown alga</name>
    <name type="synonym">Conferva siliculosa</name>
    <dbReference type="NCBI Taxonomy" id="2880"/>
    <lineage>
        <taxon>Eukaryota</taxon>
        <taxon>Sar</taxon>
        <taxon>Stramenopiles</taxon>
        <taxon>Ochrophyta</taxon>
        <taxon>PX clade</taxon>
        <taxon>Phaeophyceae</taxon>
        <taxon>Ectocarpales</taxon>
        <taxon>Ectocarpaceae</taxon>
        <taxon>Ectocarpus</taxon>
    </lineage>
</organism>
<dbReference type="EMBL" id="FN648013">
    <property type="protein sequence ID" value="CBJ29289.1"/>
    <property type="molecule type" value="Genomic_DNA"/>
</dbReference>
<feature type="region of interest" description="Disordered" evidence="1">
    <location>
        <begin position="398"/>
        <end position="425"/>
    </location>
</feature>
<accession>D7FK84</accession>
<feature type="region of interest" description="Disordered" evidence="1">
    <location>
        <begin position="14"/>
        <end position="46"/>
    </location>
</feature>
<proteinExistence type="predicted"/>
<dbReference type="InParanoid" id="D7FK84"/>
<keyword evidence="3" id="KW-1185">Reference proteome</keyword>
<evidence type="ECO:0000313" key="3">
    <source>
        <dbReference type="Proteomes" id="UP000002630"/>
    </source>
</evidence>
<reference evidence="2 3" key="1">
    <citation type="journal article" date="2010" name="Nature">
        <title>The Ectocarpus genome and the independent evolution of multicellularity in brown algae.</title>
        <authorList>
            <person name="Cock J.M."/>
            <person name="Sterck L."/>
            <person name="Rouze P."/>
            <person name="Scornet D."/>
            <person name="Allen A.E."/>
            <person name="Amoutzias G."/>
            <person name="Anthouard V."/>
            <person name="Artiguenave F."/>
            <person name="Aury J.M."/>
            <person name="Badger J.H."/>
            <person name="Beszteri B."/>
            <person name="Billiau K."/>
            <person name="Bonnet E."/>
            <person name="Bothwell J.H."/>
            <person name="Bowler C."/>
            <person name="Boyen C."/>
            <person name="Brownlee C."/>
            <person name="Carrano C.J."/>
            <person name="Charrier B."/>
            <person name="Cho G.Y."/>
            <person name="Coelho S.M."/>
            <person name="Collen J."/>
            <person name="Corre E."/>
            <person name="Da Silva C."/>
            <person name="Delage L."/>
            <person name="Delaroque N."/>
            <person name="Dittami S.M."/>
            <person name="Doulbeau S."/>
            <person name="Elias M."/>
            <person name="Farnham G."/>
            <person name="Gachon C.M."/>
            <person name="Gschloessl B."/>
            <person name="Heesch S."/>
            <person name="Jabbari K."/>
            <person name="Jubin C."/>
            <person name="Kawai H."/>
            <person name="Kimura K."/>
            <person name="Kloareg B."/>
            <person name="Kupper F.C."/>
            <person name="Lang D."/>
            <person name="Le Bail A."/>
            <person name="Leblanc C."/>
            <person name="Lerouge P."/>
            <person name="Lohr M."/>
            <person name="Lopez P.J."/>
            <person name="Martens C."/>
            <person name="Maumus F."/>
            <person name="Michel G."/>
            <person name="Miranda-Saavedra D."/>
            <person name="Morales J."/>
            <person name="Moreau H."/>
            <person name="Motomura T."/>
            <person name="Nagasato C."/>
            <person name="Napoli C.A."/>
            <person name="Nelson D.R."/>
            <person name="Nyvall-Collen P."/>
            <person name="Peters A.F."/>
            <person name="Pommier C."/>
            <person name="Potin P."/>
            <person name="Poulain J."/>
            <person name="Quesneville H."/>
            <person name="Read B."/>
            <person name="Rensing S.A."/>
            <person name="Ritter A."/>
            <person name="Rousvoal S."/>
            <person name="Samanta M."/>
            <person name="Samson G."/>
            <person name="Schroeder D.C."/>
            <person name="Segurens B."/>
            <person name="Strittmatter M."/>
            <person name="Tonon T."/>
            <person name="Tregear J.W."/>
            <person name="Valentin K."/>
            <person name="von Dassow P."/>
            <person name="Yamagishi T."/>
            <person name="Van de Peer Y."/>
            <person name="Wincker P."/>
        </authorList>
    </citation>
    <scope>NUCLEOTIDE SEQUENCE [LARGE SCALE GENOMIC DNA]</scope>
    <source>
        <strain evidence="3">Ec32 / CCAP1310/4</strain>
    </source>
</reference>
<gene>
    <name evidence="2" type="ORF">Esi_0142_0031</name>
</gene>
<feature type="compositionally biased region" description="Low complexity" evidence="1">
    <location>
        <begin position="14"/>
        <end position="34"/>
    </location>
</feature>
<feature type="region of interest" description="Disordered" evidence="1">
    <location>
        <begin position="240"/>
        <end position="261"/>
    </location>
</feature>
<feature type="compositionally biased region" description="Low complexity" evidence="1">
    <location>
        <begin position="279"/>
        <end position="289"/>
    </location>
</feature>
<sequence>MLYTAFFCTSPVLPSRSSPTSSAVVRRSSVQQAVDTPATPDQALPPRVVNDTGHRSIAKHDVRPRGTTMDATDAILASAQAVSAPKPQHMTKAEKRVTVIIVGRLKTAIDAKDACDVPAVGLLTLSVKCAAINAALRSNKCCPAGAERLRELLSPLLAMWKTAKFVIRGSKEWVTPDHQAEAFNLIGLHLAECYKALKPTKTAAGAAIFWPEVAPSKGLQDRTATFAALCQGKGETTAKQQQLEGQLASSSASSPLSSPDKSGKSKVFFAYPCHHRLGSTSSSTGSGRTVAPSDNDDDDATGTLSPSSSSPSPSTPSSFFSISSSHAFSGSENITVRQSSLSRWTKIANKEASTLVSTSTSVTIRSSSREGVVSLGRQRKHAPAKVSVSPGVMFVPYRSPTRRANPRGTSLRGSGAIAGRKTSFDEGGLRCTRSGRCTRDN</sequence>
<evidence type="ECO:0000313" key="2">
    <source>
        <dbReference type="EMBL" id="CBJ29289.1"/>
    </source>
</evidence>
<protein>
    <submittedName>
        <fullName evidence="2">Uncharacterized protein</fullName>
    </submittedName>
</protein>